<dbReference type="Proteomes" id="UP000233750">
    <property type="component" value="Unassembled WGS sequence"/>
</dbReference>
<keyword evidence="2" id="KW-0472">Membrane</keyword>
<organism evidence="4 5">
    <name type="scientific">Amycolatopsis echigonensis</name>
    <dbReference type="NCBI Taxonomy" id="2576905"/>
    <lineage>
        <taxon>Bacteria</taxon>
        <taxon>Bacillati</taxon>
        <taxon>Actinomycetota</taxon>
        <taxon>Actinomycetes</taxon>
        <taxon>Pseudonocardiales</taxon>
        <taxon>Pseudonocardiaceae</taxon>
        <taxon>Amycolatopsis</taxon>
    </lineage>
</organism>
<keyword evidence="2" id="KW-1133">Transmembrane helix</keyword>
<dbReference type="EMBL" id="PJMY01000002">
    <property type="protein sequence ID" value="PKV99871.1"/>
    <property type="molecule type" value="Genomic_DNA"/>
</dbReference>
<feature type="region of interest" description="Disordered" evidence="1">
    <location>
        <begin position="1"/>
        <end position="26"/>
    </location>
</feature>
<feature type="domain" description="Plastocyanin-like" evidence="3">
    <location>
        <begin position="625"/>
        <end position="667"/>
    </location>
</feature>
<keyword evidence="5" id="KW-1185">Reference proteome</keyword>
<dbReference type="Gene3D" id="2.60.40.420">
    <property type="entry name" value="Cupredoxins - blue copper proteins"/>
    <property type="match status" value="2"/>
</dbReference>
<dbReference type="InterPro" id="IPR011707">
    <property type="entry name" value="Cu-oxidase-like_N"/>
</dbReference>
<feature type="transmembrane region" description="Helical" evidence="2">
    <location>
        <begin position="31"/>
        <end position="53"/>
    </location>
</feature>
<feature type="transmembrane region" description="Helical" evidence="2">
    <location>
        <begin position="59"/>
        <end position="77"/>
    </location>
</feature>
<dbReference type="GO" id="GO:0005507">
    <property type="term" value="F:copper ion binding"/>
    <property type="evidence" value="ECO:0007669"/>
    <property type="project" value="InterPro"/>
</dbReference>
<feature type="transmembrane region" description="Helical" evidence="2">
    <location>
        <begin position="398"/>
        <end position="419"/>
    </location>
</feature>
<dbReference type="AlphaFoldDB" id="A0A2N3X179"/>
<comment type="caution">
    <text evidence="4">The sequence shown here is derived from an EMBL/GenBank/DDBJ whole genome shotgun (WGS) entry which is preliminary data.</text>
</comment>
<dbReference type="SUPFAM" id="SSF49503">
    <property type="entry name" value="Cupredoxins"/>
    <property type="match status" value="2"/>
</dbReference>
<gene>
    <name evidence="4" type="ORF">ATK30_0863</name>
</gene>
<feature type="transmembrane region" description="Helical" evidence="2">
    <location>
        <begin position="294"/>
        <end position="318"/>
    </location>
</feature>
<evidence type="ECO:0000313" key="4">
    <source>
        <dbReference type="EMBL" id="PKV99871.1"/>
    </source>
</evidence>
<evidence type="ECO:0000313" key="5">
    <source>
        <dbReference type="Proteomes" id="UP000233750"/>
    </source>
</evidence>
<dbReference type="InterPro" id="IPR008972">
    <property type="entry name" value="Cupredoxin"/>
</dbReference>
<accession>A0A2N3X179</accession>
<feature type="transmembrane region" description="Helical" evidence="2">
    <location>
        <begin position="98"/>
        <end position="116"/>
    </location>
</feature>
<feature type="transmembrane region" description="Helical" evidence="2">
    <location>
        <begin position="330"/>
        <end position="354"/>
    </location>
</feature>
<proteinExistence type="predicted"/>
<feature type="transmembrane region" description="Helical" evidence="2">
    <location>
        <begin position="156"/>
        <end position="180"/>
    </location>
</feature>
<dbReference type="Pfam" id="PF07732">
    <property type="entry name" value="Cu-oxidase_3"/>
    <property type="match status" value="1"/>
</dbReference>
<evidence type="ECO:0000256" key="1">
    <source>
        <dbReference type="SAM" id="MobiDB-lite"/>
    </source>
</evidence>
<feature type="transmembrane region" description="Helical" evidence="2">
    <location>
        <begin position="374"/>
        <end position="392"/>
    </location>
</feature>
<feature type="transmembrane region" description="Helical" evidence="2">
    <location>
        <begin position="261"/>
        <end position="282"/>
    </location>
</feature>
<protein>
    <submittedName>
        <fullName evidence="4">Nitrite reductase (NO-forming)</fullName>
    </submittedName>
</protein>
<feature type="transmembrane region" description="Helical" evidence="2">
    <location>
        <begin position="200"/>
        <end position="220"/>
    </location>
</feature>
<evidence type="ECO:0000256" key="2">
    <source>
        <dbReference type="SAM" id="Phobius"/>
    </source>
</evidence>
<feature type="transmembrane region" description="Helical" evidence="2">
    <location>
        <begin position="122"/>
        <end position="144"/>
    </location>
</feature>
<sequence>MTDHGPEPAPSYRRLPLTDGPGASPRRRRHALAASLIAGYLVAAAGAVAAHGVLAMPEWLALHLLVLGAASNAVLVYSRHFAQALLHARPGPEWPANARLAVFNLGAIAVLTGMSARLPWLAIAGAVLVVGAVLAHTASLIAMARAARLSGRLRVVAWYYVAAGTCLAVGGTLGGLLVGGAARSARWEQALRLAHAHLNLLGWLGLVVIGTLFMLWPAVLRTRMADTAPRTARRVLVITVLGLTITVTGALLTALVGQVHWLAAAGMAGYTAGVAYALVPAIREMRAKPPRSAAPVALLAGNGWLLAALAVDIVGLTLGSTTADNLLGRLLVPMLGIGVVAQILTGALTFLIPVTVGGGPVGNRRLTEVLEYAWLPRAVLGNLGTLLLALPITSGPRVLAWMLVLVGFGSFPALVIAALTASRRLAPNMTGELGAGSARWRLAGHEILAIGSVAAVLAVLALVGTGTWPGQIDNATQPTATTATSGVPVAVSLTEFTITPATITVTPGTDLVLTVRNTGHMSHDLKLNGQHSTAMLAPGQQQTVDFGTIAHDEQAWCTVPGHRQAGMTLTIRTTTTPLTAPTAGHNDPDMAGMDMNAVPPPTWRPYDPTLQSAPGGTEHDVTLRVEQTTIEVAPGVRQQVWTYNGTVPGPILHGRVGDLFTVHVINDGDMPPYLSGMSAVREDRRMQVERVWLSCLLPVMVQSAVPPAPPPGSDR</sequence>
<keyword evidence="2" id="KW-0812">Transmembrane</keyword>
<name>A0A2N3X179_9PSEU</name>
<feature type="transmembrane region" description="Helical" evidence="2">
    <location>
        <begin position="232"/>
        <end position="255"/>
    </location>
</feature>
<evidence type="ECO:0000259" key="3">
    <source>
        <dbReference type="Pfam" id="PF07732"/>
    </source>
</evidence>
<feature type="transmembrane region" description="Helical" evidence="2">
    <location>
        <begin position="447"/>
        <end position="468"/>
    </location>
</feature>
<reference evidence="4 5" key="1">
    <citation type="submission" date="2017-12" db="EMBL/GenBank/DDBJ databases">
        <title>Sequencing the genomes of 1000 Actinobacteria strains.</title>
        <authorList>
            <person name="Klenk H.-P."/>
        </authorList>
    </citation>
    <scope>NUCLEOTIDE SEQUENCE [LARGE SCALE GENOMIC DNA]</scope>
    <source>
        <strain evidence="4 5">DSM 45165</strain>
    </source>
</reference>